<evidence type="ECO:0000313" key="2">
    <source>
        <dbReference type="Proteomes" id="UP000075424"/>
    </source>
</evidence>
<accession>A0A150MF12</accession>
<dbReference type="EMBL" id="LQYV01000116">
    <property type="protein sequence ID" value="KYD23137.1"/>
    <property type="molecule type" value="Genomic_DNA"/>
</dbReference>
<protein>
    <recommendedName>
        <fullName evidence="3">DUF3310 domain-containing protein</fullName>
    </recommendedName>
</protein>
<organism evidence="1 2">
    <name type="scientific">Geobacillus stearothermophilus</name>
    <name type="common">Bacillus stearothermophilus</name>
    <dbReference type="NCBI Taxonomy" id="1422"/>
    <lineage>
        <taxon>Bacteria</taxon>
        <taxon>Bacillati</taxon>
        <taxon>Bacillota</taxon>
        <taxon>Bacilli</taxon>
        <taxon>Bacillales</taxon>
        <taxon>Anoxybacillaceae</taxon>
        <taxon>Geobacillus</taxon>
    </lineage>
</organism>
<name>A0A150MF12_GEOSE</name>
<dbReference type="AlphaFoldDB" id="A0A150MF12"/>
<dbReference type="Pfam" id="PF11753">
    <property type="entry name" value="DUF3310"/>
    <property type="match status" value="1"/>
</dbReference>
<reference evidence="1 2" key="1">
    <citation type="submission" date="2016-01" db="EMBL/GenBank/DDBJ databases">
        <title>Draft Genome Sequences of Seven Thermophilic Sporeformers Isolated from Foods.</title>
        <authorList>
            <person name="Berendsen E.M."/>
            <person name="Wells-Bennik M.H."/>
            <person name="Krawcyk A.O."/>
            <person name="De Jong A."/>
            <person name="Holsappel S."/>
            <person name="Eijlander R.T."/>
            <person name="Kuipers O.P."/>
        </authorList>
    </citation>
    <scope>NUCLEOTIDE SEQUENCE [LARGE SCALE GENOMIC DNA]</scope>
    <source>
        <strain evidence="1 2">B4109</strain>
    </source>
</reference>
<comment type="caution">
    <text evidence="1">The sequence shown here is derived from an EMBL/GenBank/DDBJ whole genome shotgun (WGS) entry which is preliminary data.</text>
</comment>
<evidence type="ECO:0000313" key="1">
    <source>
        <dbReference type="EMBL" id="KYD23137.1"/>
    </source>
</evidence>
<dbReference type="InterPro" id="IPR021739">
    <property type="entry name" value="SaV-like"/>
</dbReference>
<dbReference type="RefSeq" id="WP_061567565.1">
    <property type="nucleotide sequence ID" value="NZ_LQYV01000116.1"/>
</dbReference>
<sequence>MQLYDLDNVNHPNHYTVGGIETYDYIAAKLTPEQLEGYLTGNIIKYISRYHHKNGVEDLKKARWYLEKLIALKG</sequence>
<dbReference type="Proteomes" id="UP000075424">
    <property type="component" value="Unassembled WGS sequence"/>
</dbReference>
<gene>
    <name evidence="1" type="ORF">B4109_3209</name>
</gene>
<dbReference type="PATRIC" id="fig|1422.18.peg.932"/>
<evidence type="ECO:0008006" key="3">
    <source>
        <dbReference type="Google" id="ProtNLM"/>
    </source>
</evidence>
<proteinExistence type="predicted"/>